<accession>A0A4C1YYB0</accession>
<proteinExistence type="predicted"/>
<evidence type="ECO:0000313" key="2">
    <source>
        <dbReference type="Proteomes" id="UP000299102"/>
    </source>
</evidence>
<gene>
    <name evidence="1" type="ORF">EVAR_76835_1</name>
</gene>
<evidence type="ECO:0000313" key="1">
    <source>
        <dbReference type="EMBL" id="GBP80250.1"/>
    </source>
</evidence>
<dbReference type="AlphaFoldDB" id="A0A4C1YYB0"/>
<sequence>MRPAGLMLSTYASDTKLFWNSQITSYHPTWYLNLDAAGLCLTDPEFYKMAPIDYLLEAEVVRCGDVQRMCYTLKTVLKRTTASDVRIPRGILPSRIARTTVHEFCDASEAGYAAVIYLRTEADAAIKSAKTHLRWVIREEKLTFEELFTVYCKIEAALSLRPIIDNYGRGVGWIDAGDGGYLPSVVEFPFILRSEFASLMKSLFKGLADSNPLRALVRRPL</sequence>
<dbReference type="Pfam" id="PF05380">
    <property type="entry name" value="Peptidase_A17"/>
    <property type="match status" value="1"/>
</dbReference>
<dbReference type="EMBL" id="BGZK01001453">
    <property type="protein sequence ID" value="GBP80250.1"/>
    <property type="molecule type" value="Genomic_DNA"/>
</dbReference>
<organism evidence="1 2">
    <name type="scientific">Eumeta variegata</name>
    <name type="common">Bagworm moth</name>
    <name type="synonym">Eumeta japonica</name>
    <dbReference type="NCBI Taxonomy" id="151549"/>
    <lineage>
        <taxon>Eukaryota</taxon>
        <taxon>Metazoa</taxon>
        <taxon>Ecdysozoa</taxon>
        <taxon>Arthropoda</taxon>
        <taxon>Hexapoda</taxon>
        <taxon>Insecta</taxon>
        <taxon>Pterygota</taxon>
        <taxon>Neoptera</taxon>
        <taxon>Endopterygota</taxon>
        <taxon>Lepidoptera</taxon>
        <taxon>Glossata</taxon>
        <taxon>Ditrysia</taxon>
        <taxon>Tineoidea</taxon>
        <taxon>Psychidae</taxon>
        <taxon>Oiketicinae</taxon>
        <taxon>Eumeta</taxon>
    </lineage>
</organism>
<keyword evidence="2" id="KW-1185">Reference proteome</keyword>
<name>A0A4C1YYB0_EUMVA</name>
<dbReference type="Proteomes" id="UP000299102">
    <property type="component" value="Unassembled WGS sequence"/>
</dbReference>
<protein>
    <submittedName>
        <fullName evidence="1">Uncharacterized protein</fullName>
    </submittedName>
</protein>
<dbReference type="InterPro" id="IPR008042">
    <property type="entry name" value="Retrotrans_Pao"/>
</dbReference>
<reference evidence="1 2" key="1">
    <citation type="journal article" date="2019" name="Commun. Biol.">
        <title>The bagworm genome reveals a unique fibroin gene that provides high tensile strength.</title>
        <authorList>
            <person name="Kono N."/>
            <person name="Nakamura H."/>
            <person name="Ohtoshi R."/>
            <person name="Tomita M."/>
            <person name="Numata K."/>
            <person name="Arakawa K."/>
        </authorList>
    </citation>
    <scope>NUCLEOTIDE SEQUENCE [LARGE SCALE GENOMIC DNA]</scope>
</reference>
<comment type="caution">
    <text evidence="1">The sequence shown here is derived from an EMBL/GenBank/DDBJ whole genome shotgun (WGS) entry which is preliminary data.</text>
</comment>